<dbReference type="Proteomes" id="UP001206639">
    <property type="component" value="Unassembled WGS sequence"/>
</dbReference>
<reference evidence="2" key="1">
    <citation type="submission" date="2023-07" db="EMBL/GenBank/DDBJ databases">
        <authorList>
            <person name="Deng Y."/>
            <person name="Zhang Y.-Q."/>
        </authorList>
    </citation>
    <scope>NUCLEOTIDE SEQUENCE [LARGE SCALE GENOMIC DNA]</scope>
    <source>
        <strain evidence="2">CPCC 205710</strain>
    </source>
</reference>
<keyword evidence="2" id="KW-1185">Reference proteome</keyword>
<gene>
    <name evidence="1" type="ORF">N4S67_12880</name>
</gene>
<dbReference type="InterPro" id="IPR037175">
    <property type="entry name" value="KFase_sf"/>
</dbReference>
<dbReference type="RefSeq" id="WP_260993367.1">
    <property type="nucleotide sequence ID" value="NZ_JAODWD010000003.1"/>
</dbReference>
<organism evidence="1 2">
    <name type="scientific">Mycobacterium deserti</name>
    <dbReference type="NCBI Taxonomy" id="2978347"/>
    <lineage>
        <taxon>Bacteria</taxon>
        <taxon>Bacillati</taxon>
        <taxon>Actinomycetota</taxon>
        <taxon>Actinomycetes</taxon>
        <taxon>Mycobacteriales</taxon>
        <taxon>Mycobacteriaceae</taxon>
        <taxon>Mycobacterium</taxon>
    </lineage>
</organism>
<proteinExistence type="predicted"/>
<evidence type="ECO:0000313" key="2">
    <source>
        <dbReference type="Proteomes" id="UP001206639"/>
    </source>
</evidence>
<evidence type="ECO:0000313" key="1">
    <source>
        <dbReference type="EMBL" id="MCT7659316.1"/>
    </source>
</evidence>
<name>A0ABT2MAN1_9MYCO</name>
<dbReference type="SUPFAM" id="SSF102198">
    <property type="entry name" value="Putative cyclase"/>
    <property type="match status" value="1"/>
</dbReference>
<comment type="caution">
    <text evidence="1">The sequence shown here is derived from an EMBL/GenBank/DDBJ whole genome shotgun (WGS) entry which is preliminary data.</text>
</comment>
<dbReference type="Gene3D" id="3.50.30.50">
    <property type="entry name" value="Putative cyclase"/>
    <property type="match status" value="1"/>
</dbReference>
<sequence length="55" mass="5756">MHQVVLGGDALIVENLCNLDGLPAHVRMGFFPLPIDADGAPVRALVFDSVIAAAQ</sequence>
<accession>A0ABT2MAN1</accession>
<dbReference type="EMBL" id="JAODWD010000003">
    <property type="protein sequence ID" value="MCT7659316.1"/>
    <property type="molecule type" value="Genomic_DNA"/>
</dbReference>
<evidence type="ECO:0008006" key="3">
    <source>
        <dbReference type="Google" id="ProtNLM"/>
    </source>
</evidence>
<protein>
    <recommendedName>
        <fullName evidence="3">Cyclase</fullName>
    </recommendedName>
</protein>